<dbReference type="InterPro" id="IPR027417">
    <property type="entry name" value="P-loop_NTPase"/>
</dbReference>
<feature type="domain" description="RecF/RecN/SMC N-terminal" evidence="3">
    <location>
        <begin position="3"/>
        <end position="618"/>
    </location>
</feature>
<gene>
    <name evidence="4" type="ORF">C483_00160</name>
</gene>
<organism evidence="4 5">
    <name type="scientific">Natrialba hulunbeirensis JCM 10989</name>
    <dbReference type="NCBI Taxonomy" id="1227493"/>
    <lineage>
        <taxon>Archaea</taxon>
        <taxon>Methanobacteriati</taxon>
        <taxon>Methanobacteriota</taxon>
        <taxon>Stenosarchaea group</taxon>
        <taxon>Halobacteria</taxon>
        <taxon>Halobacteriales</taxon>
        <taxon>Natrialbaceae</taxon>
        <taxon>Natrialba</taxon>
    </lineage>
</organism>
<dbReference type="Gene3D" id="3.40.50.300">
    <property type="entry name" value="P-loop containing nucleotide triphosphate hydrolases"/>
    <property type="match status" value="2"/>
</dbReference>
<dbReference type="GO" id="GO:0006302">
    <property type="term" value="P:double-strand break repair"/>
    <property type="evidence" value="ECO:0007669"/>
    <property type="project" value="TreeGrafter"/>
</dbReference>
<sequence length="644" mass="73108">MRIDKLTLKNFRGYKETQKFEIGGEHALISGGNGAGKSSALEAIEFILTGKIDRLHGSGTQGIRAKEHLPHRDASPRDVQASVGFQTGNDIKVTASRRFTDQTVDINPTSPPAEFNDVKRLVEHGLHKLTRSDMIELVVSTPTDRGSLIDELLNLEGVDNRRKQLRRLRNQHYISNIKRIQRSIEEQEELLRETLEISEVEDSKLRDAVNRARATLGGDAIDSLGDWESLDFRRDLAGPEAQEISAFQREDVKNQLRRQGKWFDQTETDLISELEELETARRELAAQEARVNTDVLSVLERGQGVIDNETDACPLCGTNWDSEELIAVVERRQQQFEEIADQRQSLHSTGESVLSTIQSYLSRSEVLLAVLGGEIDVGEDESLRAYMNALGEIQKVVEMIRQEESQEVPDLRELTGELPSERASRASEQLRSKVEDQPAKSEMERAWEVLSTAESRLSQIAKLQSELEVKQGAKKVCTAARDELVQARTEVLEDRYSSVESTFKKYYESTNPDEADVNVQMEQTNAGVKFRIGFFDDELHPPHAMHSEGHQDMMGICLFLALSKELSEHQDRFVLLDDVVMSIDGDHREEIAKLFQGTISDEFQFIITTHDEIWEEQLRRLGVIPLENQYRVDWSRENGTVVRN</sequence>
<keyword evidence="1" id="KW-0175">Coiled coil</keyword>
<evidence type="ECO:0000256" key="2">
    <source>
        <dbReference type="SAM" id="MobiDB-lite"/>
    </source>
</evidence>
<dbReference type="SUPFAM" id="SSF52540">
    <property type="entry name" value="P-loop containing nucleoside triphosphate hydrolases"/>
    <property type="match status" value="1"/>
</dbReference>
<reference evidence="4 5" key="1">
    <citation type="journal article" date="2014" name="PLoS Genet.">
        <title>Phylogenetically driven sequencing of extremely halophilic archaea reveals strategies for static and dynamic osmo-response.</title>
        <authorList>
            <person name="Becker E.A."/>
            <person name="Seitzer P.M."/>
            <person name="Tritt A."/>
            <person name="Larsen D."/>
            <person name="Krusor M."/>
            <person name="Yao A.I."/>
            <person name="Wu D."/>
            <person name="Madern D."/>
            <person name="Eisen J.A."/>
            <person name="Darling A.E."/>
            <person name="Facciotti M.T."/>
        </authorList>
    </citation>
    <scope>NUCLEOTIDE SEQUENCE [LARGE SCALE GENOMIC DNA]</scope>
    <source>
        <strain evidence="4 5">JCM 10989</strain>
    </source>
</reference>
<dbReference type="PANTHER" id="PTHR32182">
    <property type="entry name" value="DNA REPLICATION AND REPAIR PROTEIN RECF"/>
    <property type="match status" value="1"/>
</dbReference>
<accession>M0AE90</accession>
<keyword evidence="5" id="KW-1185">Reference proteome</keyword>
<evidence type="ECO:0000256" key="1">
    <source>
        <dbReference type="SAM" id="Coils"/>
    </source>
</evidence>
<dbReference type="GO" id="GO:0000731">
    <property type="term" value="P:DNA synthesis involved in DNA repair"/>
    <property type="evidence" value="ECO:0007669"/>
    <property type="project" value="TreeGrafter"/>
</dbReference>
<dbReference type="InterPro" id="IPR003395">
    <property type="entry name" value="RecF/RecN/SMC_N"/>
</dbReference>
<dbReference type="PATRIC" id="fig|1227493.4.peg.24"/>
<dbReference type="AlphaFoldDB" id="M0AE90"/>
<comment type="caution">
    <text evidence="4">The sequence shown here is derived from an EMBL/GenBank/DDBJ whole genome shotgun (WGS) entry which is preliminary data.</text>
</comment>
<protein>
    <submittedName>
        <fullName evidence="4">SMC domain-containing protein</fullName>
    </submittedName>
</protein>
<evidence type="ECO:0000259" key="3">
    <source>
        <dbReference type="Pfam" id="PF02463"/>
    </source>
</evidence>
<dbReference type="RefSeq" id="WP_006651312.1">
    <property type="nucleotide sequence ID" value="NZ_AOIM01000002.1"/>
</dbReference>
<evidence type="ECO:0000313" key="4">
    <source>
        <dbReference type="EMBL" id="ELY96192.1"/>
    </source>
</evidence>
<dbReference type="SUPFAM" id="SSF75712">
    <property type="entry name" value="Rad50 coiled-coil Zn hook"/>
    <property type="match status" value="1"/>
</dbReference>
<feature type="coiled-coil region" evidence="1">
    <location>
        <begin position="170"/>
        <end position="197"/>
    </location>
</feature>
<dbReference type="Proteomes" id="UP000011519">
    <property type="component" value="Unassembled WGS sequence"/>
</dbReference>
<dbReference type="PANTHER" id="PTHR32182:SF0">
    <property type="entry name" value="DNA REPLICATION AND REPAIR PROTEIN RECF"/>
    <property type="match status" value="1"/>
</dbReference>
<dbReference type="OrthoDB" id="25344at2157"/>
<dbReference type="Pfam" id="PF02463">
    <property type="entry name" value="SMC_N"/>
    <property type="match status" value="1"/>
</dbReference>
<dbReference type="STRING" id="1227493.C483_00160"/>
<dbReference type="EMBL" id="AOIM01000002">
    <property type="protein sequence ID" value="ELY96192.1"/>
    <property type="molecule type" value="Genomic_DNA"/>
</dbReference>
<name>M0AE90_9EURY</name>
<proteinExistence type="predicted"/>
<feature type="region of interest" description="Disordered" evidence="2">
    <location>
        <begin position="406"/>
        <end position="438"/>
    </location>
</feature>
<feature type="coiled-coil region" evidence="1">
    <location>
        <begin position="263"/>
        <end position="294"/>
    </location>
</feature>
<evidence type="ECO:0000313" key="5">
    <source>
        <dbReference type="Proteomes" id="UP000011519"/>
    </source>
</evidence>